<dbReference type="FunFam" id="3.40.50.2020:FF:000003">
    <property type="entry name" value="Uracil phosphoribosyltransferase"/>
    <property type="match status" value="1"/>
</dbReference>
<reference evidence="12 13" key="1">
    <citation type="journal article" date="2009" name="Nature">
        <title>The Sorghum bicolor genome and the diversification of grasses.</title>
        <authorList>
            <person name="Paterson A.H."/>
            <person name="Bowers J.E."/>
            <person name="Bruggmann R."/>
            <person name="Dubchak I."/>
            <person name="Grimwood J."/>
            <person name="Gundlach H."/>
            <person name="Haberer G."/>
            <person name="Hellsten U."/>
            <person name="Mitros T."/>
            <person name="Poliakov A."/>
            <person name="Schmutz J."/>
            <person name="Spannagl M."/>
            <person name="Tang H."/>
            <person name="Wang X."/>
            <person name="Wicker T."/>
            <person name="Bharti A.K."/>
            <person name="Chapman J."/>
            <person name="Feltus F.A."/>
            <person name="Gowik U."/>
            <person name="Grigoriev I.V."/>
            <person name="Lyons E."/>
            <person name="Maher C.A."/>
            <person name="Martis M."/>
            <person name="Narechania A."/>
            <person name="Otillar R.P."/>
            <person name="Penning B.W."/>
            <person name="Salamov A.A."/>
            <person name="Wang Y."/>
            <person name="Zhang L."/>
            <person name="Carpita N.C."/>
            <person name="Freeling M."/>
            <person name="Gingle A.R."/>
            <person name="Hash C.T."/>
            <person name="Keller B."/>
            <person name="Klein P."/>
            <person name="Kresovich S."/>
            <person name="McCann M.C."/>
            <person name="Ming R."/>
            <person name="Peterson D.G."/>
            <person name="Mehboob-ur-Rahman"/>
            <person name="Ware D."/>
            <person name="Westhoff P."/>
            <person name="Mayer K.F."/>
            <person name="Messing J."/>
            <person name="Rokhsar D.S."/>
        </authorList>
    </citation>
    <scope>NUCLEOTIDE SEQUENCE [LARGE SCALE GENOMIC DNA]</scope>
    <source>
        <strain evidence="13">cv. BTx623</strain>
    </source>
</reference>
<name>A0A1B6PJ35_SORBI</name>
<dbReference type="EC" id="2.4.2.9" evidence="4"/>
<dbReference type="eggNOG" id="KOG4203">
    <property type="taxonomic scope" value="Eukaryota"/>
</dbReference>
<evidence type="ECO:0000256" key="5">
    <source>
        <dbReference type="ARBA" id="ARBA00022533"/>
    </source>
</evidence>
<dbReference type="PANTHER" id="PTHR32315">
    <property type="entry name" value="ADENINE PHOSPHORIBOSYLTRANSFERASE"/>
    <property type="match status" value="1"/>
</dbReference>
<comment type="pathway">
    <text evidence="2">Pyrimidine metabolism; UMP biosynthesis via salvage pathway; UMP from uracil: step 1/1.</text>
</comment>
<dbReference type="SUPFAM" id="SSF53271">
    <property type="entry name" value="PRTase-like"/>
    <property type="match status" value="1"/>
</dbReference>
<dbReference type="NCBIfam" id="TIGR01091">
    <property type="entry name" value="upp"/>
    <property type="match status" value="1"/>
</dbReference>
<proteinExistence type="inferred from homology"/>
<keyword evidence="5" id="KW-0021">Allosteric enzyme</keyword>
<keyword evidence="8" id="KW-0547">Nucleotide-binding</keyword>
<dbReference type="STRING" id="4558.A0A1B6PJ35"/>
<dbReference type="InParanoid" id="A0A1B6PJ35"/>
<dbReference type="ExpressionAtlas" id="A0A1B6PJ35">
    <property type="expression patterns" value="baseline"/>
</dbReference>
<dbReference type="PANTHER" id="PTHR32315:SF4">
    <property type="entry name" value="URACIL PHOSPHORIBOSYLTRANSFERASE, CHLOROPLASTIC"/>
    <property type="match status" value="1"/>
</dbReference>
<dbReference type="InterPro" id="IPR029057">
    <property type="entry name" value="PRTase-like"/>
</dbReference>
<dbReference type="Proteomes" id="UP000000768">
    <property type="component" value="Chromosome 7"/>
</dbReference>
<evidence type="ECO:0000256" key="4">
    <source>
        <dbReference type="ARBA" id="ARBA00011894"/>
    </source>
</evidence>
<protein>
    <recommendedName>
        <fullName evidence="4">uracil phosphoribosyltransferase</fullName>
        <ecNumber evidence="4">2.4.2.9</ecNumber>
    </recommendedName>
    <alternativeName>
        <fullName evidence="10">UMP pyrophosphorylase</fullName>
    </alternativeName>
</protein>
<dbReference type="Pfam" id="PF14681">
    <property type="entry name" value="UPRTase"/>
    <property type="match status" value="1"/>
</dbReference>
<dbReference type="GO" id="GO:0044206">
    <property type="term" value="P:UMP salvage"/>
    <property type="evidence" value="ECO:0007669"/>
    <property type="project" value="UniProtKB-UniPathway"/>
</dbReference>
<dbReference type="UniPathway" id="UPA00574">
    <property type="reaction ID" value="UER00636"/>
</dbReference>
<sequence length="247" mass="26813">MENCNNGPAAADNFKVRTHPLTRCIDQGVGGLLCRWQVVVPEHPLISHWVSVLRDRFTPSHAFRSAMGELGRLLIYEATRDWLPTVTREIQTPVGTAVVESVSEMEPIMIVPILRAGLALADLATSILPSTKTFHLGMSRDETTLLPSVYLNKLPDRFPKGCNILLVDPMLATGGTVTAAVDLVKERGAEISQIRIISAVAAPPAIKKLNQRFPGICVYTGTMDQIVNEKGFIVPGLGDAGDRSYGT</sequence>
<dbReference type="InterPro" id="IPR050054">
    <property type="entry name" value="UPRTase/APRTase"/>
</dbReference>
<evidence type="ECO:0000313" key="13">
    <source>
        <dbReference type="Proteomes" id="UP000000768"/>
    </source>
</evidence>
<organism evidence="12 13">
    <name type="scientific">Sorghum bicolor</name>
    <name type="common">Sorghum</name>
    <name type="synonym">Sorghum vulgare</name>
    <dbReference type="NCBI Taxonomy" id="4558"/>
    <lineage>
        <taxon>Eukaryota</taxon>
        <taxon>Viridiplantae</taxon>
        <taxon>Streptophyta</taxon>
        <taxon>Embryophyta</taxon>
        <taxon>Tracheophyta</taxon>
        <taxon>Spermatophyta</taxon>
        <taxon>Magnoliopsida</taxon>
        <taxon>Liliopsida</taxon>
        <taxon>Poales</taxon>
        <taxon>Poaceae</taxon>
        <taxon>PACMAD clade</taxon>
        <taxon>Panicoideae</taxon>
        <taxon>Andropogonodae</taxon>
        <taxon>Andropogoneae</taxon>
        <taxon>Sorghinae</taxon>
        <taxon>Sorghum</taxon>
    </lineage>
</organism>
<keyword evidence="13" id="KW-1185">Reference proteome</keyword>
<comment type="similarity">
    <text evidence="3">Belongs to the UPRTase family.</text>
</comment>
<dbReference type="NCBIfam" id="NF001097">
    <property type="entry name" value="PRK00129.1"/>
    <property type="match status" value="1"/>
</dbReference>
<reference evidence="13" key="2">
    <citation type="journal article" date="2018" name="Plant J.">
        <title>The Sorghum bicolor reference genome: improved assembly, gene annotations, a transcriptome atlas, and signatures of genome organization.</title>
        <authorList>
            <person name="McCormick R.F."/>
            <person name="Truong S.K."/>
            <person name="Sreedasyam A."/>
            <person name="Jenkins J."/>
            <person name="Shu S."/>
            <person name="Sims D."/>
            <person name="Kennedy M."/>
            <person name="Amirebrahimi M."/>
            <person name="Weers B.D."/>
            <person name="McKinley B."/>
            <person name="Mattison A."/>
            <person name="Morishige D.T."/>
            <person name="Grimwood J."/>
            <person name="Schmutz J."/>
            <person name="Mullet J.E."/>
        </authorList>
    </citation>
    <scope>NUCLEOTIDE SEQUENCE [LARGE SCALE GENOMIC DNA]</scope>
    <source>
        <strain evidence="13">cv. BTx623</strain>
    </source>
</reference>
<evidence type="ECO:0000256" key="1">
    <source>
        <dbReference type="ARBA" id="ARBA00001946"/>
    </source>
</evidence>
<keyword evidence="6" id="KW-0328">Glycosyltransferase</keyword>
<accession>A0A1B6PJ35</accession>
<keyword evidence="7" id="KW-0808">Transferase</keyword>
<gene>
    <name evidence="12" type="ORF">SORBI_3007G218600</name>
</gene>
<evidence type="ECO:0000256" key="2">
    <source>
        <dbReference type="ARBA" id="ARBA00005180"/>
    </source>
</evidence>
<keyword evidence="9" id="KW-0342">GTP-binding</keyword>
<dbReference type="InterPro" id="IPR000836">
    <property type="entry name" value="PRTase_dom"/>
</dbReference>
<evidence type="ECO:0000256" key="7">
    <source>
        <dbReference type="ARBA" id="ARBA00022679"/>
    </source>
</evidence>
<dbReference type="AlphaFoldDB" id="A0A1B6PJ35"/>
<dbReference type="EMBL" id="CM000766">
    <property type="protein sequence ID" value="KXG25691.1"/>
    <property type="molecule type" value="Genomic_DNA"/>
</dbReference>
<dbReference type="CDD" id="cd06223">
    <property type="entry name" value="PRTases_typeI"/>
    <property type="match status" value="1"/>
</dbReference>
<evidence type="ECO:0000256" key="6">
    <source>
        <dbReference type="ARBA" id="ARBA00022676"/>
    </source>
</evidence>
<dbReference type="Gene3D" id="3.40.50.2020">
    <property type="match status" value="1"/>
</dbReference>
<dbReference type="OrthoDB" id="106623at2759"/>
<evidence type="ECO:0000256" key="9">
    <source>
        <dbReference type="ARBA" id="ARBA00023134"/>
    </source>
</evidence>
<dbReference type="GO" id="GO:0005737">
    <property type="term" value="C:cytoplasm"/>
    <property type="evidence" value="ECO:0007669"/>
    <property type="project" value="UniProtKB-ARBA"/>
</dbReference>
<evidence type="ECO:0000313" key="12">
    <source>
        <dbReference type="EMBL" id="KXG25691.1"/>
    </source>
</evidence>
<evidence type="ECO:0000256" key="10">
    <source>
        <dbReference type="ARBA" id="ARBA00031082"/>
    </source>
</evidence>
<dbReference type="InterPro" id="IPR005765">
    <property type="entry name" value="UPRT"/>
</dbReference>
<evidence type="ECO:0000256" key="3">
    <source>
        <dbReference type="ARBA" id="ARBA00009516"/>
    </source>
</evidence>
<evidence type="ECO:0000256" key="8">
    <source>
        <dbReference type="ARBA" id="ARBA00022741"/>
    </source>
</evidence>
<dbReference type="Gramene" id="KXG25691">
    <property type="protein sequence ID" value="KXG25691"/>
    <property type="gene ID" value="SORBI_3007G218600"/>
</dbReference>
<dbReference type="GO" id="GO:0005525">
    <property type="term" value="F:GTP binding"/>
    <property type="evidence" value="ECO:0007669"/>
    <property type="project" value="UniProtKB-KW"/>
</dbReference>
<comment type="cofactor">
    <cofactor evidence="1">
        <name>Mg(2+)</name>
        <dbReference type="ChEBI" id="CHEBI:18420"/>
    </cofactor>
</comment>
<dbReference type="GO" id="GO:0006223">
    <property type="term" value="P:uracil salvage"/>
    <property type="evidence" value="ECO:0007669"/>
    <property type="project" value="InterPro"/>
</dbReference>
<dbReference type="GO" id="GO:0004845">
    <property type="term" value="F:uracil phosphoribosyltransferase activity"/>
    <property type="evidence" value="ECO:0007669"/>
    <property type="project" value="UniProtKB-EC"/>
</dbReference>
<feature type="domain" description="Phosphoribosyltransferase" evidence="11">
    <location>
        <begin position="40"/>
        <end position="247"/>
    </location>
</feature>
<evidence type="ECO:0000259" key="11">
    <source>
        <dbReference type="Pfam" id="PF14681"/>
    </source>
</evidence>